<evidence type="ECO:0000313" key="1">
    <source>
        <dbReference type="EMBL" id="MDS9467954.1"/>
    </source>
</evidence>
<accession>A0ABU2HSD4</accession>
<sequence length="96" mass="10363">MTHMNPPDLIAPTERLDGAPMPCELEQHLGNIQHKAVQLEAITVAIEAMLIGGKVGRKIIAELNSVAISFSIDIQRDLDSLSSVVKNCETGRSASR</sequence>
<protein>
    <recommendedName>
        <fullName evidence="3">Histidine kinase</fullName>
    </recommendedName>
</protein>
<keyword evidence="2" id="KW-1185">Reference proteome</keyword>
<dbReference type="Proteomes" id="UP001269144">
    <property type="component" value="Unassembled WGS sequence"/>
</dbReference>
<name>A0ABU2HSD4_9RHOB</name>
<evidence type="ECO:0000313" key="2">
    <source>
        <dbReference type="Proteomes" id="UP001269144"/>
    </source>
</evidence>
<proteinExistence type="predicted"/>
<organism evidence="1 2">
    <name type="scientific">Paracoccus aurantius</name>
    <dbReference type="NCBI Taxonomy" id="3073814"/>
    <lineage>
        <taxon>Bacteria</taxon>
        <taxon>Pseudomonadati</taxon>
        <taxon>Pseudomonadota</taxon>
        <taxon>Alphaproteobacteria</taxon>
        <taxon>Rhodobacterales</taxon>
        <taxon>Paracoccaceae</taxon>
        <taxon>Paracoccus</taxon>
    </lineage>
</organism>
<dbReference type="EMBL" id="JAVQLW010000001">
    <property type="protein sequence ID" value="MDS9467954.1"/>
    <property type="molecule type" value="Genomic_DNA"/>
</dbReference>
<dbReference type="RefSeq" id="WP_311160129.1">
    <property type="nucleotide sequence ID" value="NZ_JAVQLW010000001.1"/>
</dbReference>
<reference evidence="2" key="1">
    <citation type="submission" date="2023-07" db="EMBL/GenBank/DDBJ databases">
        <title>Paracoccus sp. MBLB3053 whole genome sequence.</title>
        <authorList>
            <person name="Hwang C.Y."/>
            <person name="Cho E.-S."/>
            <person name="Seo M.-J."/>
        </authorList>
    </citation>
    <scope>NUCLEOTIDE SEQUENCE [LARGE SCALE GENOMIC DNA]</scope>
    <source>
        <strain evidence="2">MBLB3053</strain>
    </source>
</reference>
<gene>
    <name evidence="1" type="ORF">RGQ15_10290</name>
</gene>
<comment type="caution">
    <text evidence="1">The sequence shown here is derived from an EMBL/GenBank/DDBJ whole genome shotgun (WGS) entry which is preliminary data.</text>
</comment>
<evidence type="ECO:0008006" key="3">
    <source>
        <dbReference type="Google" id="ProtNLM"/>
    </source>
</evidence>